<reference evidence="2 3" key="1">
    <citation type="submission" date="2019-10" db="EMBL/GenBank/DDBJ databases">
        <title>Nonomuraea sp. nov., isolated from Phyllanthus amarus.</title>
        <authorList>
            <person name="Klykleung N."/>
            <person name="Tanasupawat S."/>
        </authorList>
    </citation>
    <scope>NUCLEOTIDE SEQUENCE [LARGE SCALE GENOMIC DNA]</scope>
    <source>
        <strain evidence="2 3">PA1-10</strain>
    </source>
</reference>
<dbReference type="EMBL" id="VDLX02000028">
    <property type="protein sequence ID" value="KAB8186927.1"/>
    <property type="molecule type" value="Genomic_DNA"/>
</dbReference>
<feature type="compositionally biased region" description="Basic and acidic residues" evidence="1">
    <location>
        <begin position="194"/>
        <end position="203"/>
    </location>
</feature>
<organism evidence="2 3">
    <name type="scientific">Nonomuraea phyllanthi</name>
    <dbReference type="NCBI Taxonomy" id="2219224"/>
    <lineage>
        <taxon>Bacteria</taxon>
        <taxon>Bacillati</taxon>
        <taxon>Actinomycetota</taxon>
        <taxon>Actinomycetes</taxon>
        <taxon>Streptosporangiales</taxon>
        <taxon>Streptosporangiaceae</taxon>
        <taxon>Nonomuraea</taxon>
    </lineage>
</organism>
<dbReference type="Pfam" id="PF13730">
    <property type="entry name" value="HTH_36"/>
    <property type="match status" value="1"/>
</dbReference>
<evidence type="ECO:0000313" key="2">
    <source>
        <dbReference type="EMBL" id="KAB8186927.1"/>
    </source>
</evidence>
<dbReference type="OrthoDB" id="3692312at2"/>
<feature type="region of interest" description="Disordered" evidence="1">
    <location>
        <begin position="97"/>
        <end position="203"/>
    </location>
</feature>
<proteinExistence type="predicted"/>
<gene>
    <name evidence="2" type="ORF">FH608_046415</name>
</gene>
<dbReference type="Proteomes" id="UP000312512">
    <property type="component" value="Unassembled WGS sequence"/>
</dbReference>
<feature type="compositionally biased region" description="Basic and acidic residues" evidence="1">
    <location>
        <begin position="97"/>
        <end position="108"/>
    </location>
</feature>
<dbReference type="AlphaFoldDB" id="A0A5C4V6F0"/>
<name>A0A5C4V6F0_9ACTN</name>
<feature type="region of interest" description="Disordered" evidence="1">
    <location>
        <begin position="266"/>
        <end position="304"/>
    </location>
</feature>
<evidence type="ECO:0000256" key="1">
    <source>
        <dbReference type="SAM" id="MobiDB-lite"/>
    </source>
</evidence>
<sequence length="304" mass="32590">MSTQAMVWALEDAPDVPAQALGVLMGLANHADEFGRGAYPDQQTLAGYARKSDRSCRSDLAMLEELGLIRRGDQGLVAHLAPNKRPVVWDVAMERRKERVGRKRDSGRNHASGRKPGADQDESAGDSSASGSGLPGGSERPAGSAAQTGRKPASDKPSVEPSESCSLPTGENKDARTRDSTSGDSSKPKRKRATKAELDERERQAQDLTTKFFERYETAQQFIAIRQVLRGALGNGISRDNLARAIDRLGREGKPISGASIQYVLGQMRGQGRDSPGNGSNSQLPPRDGYTSDLSKIFGIGNAS</sequence>
<dbReference type="RefSeq" id="WP_139637591.1">
    <property type="nucleotide sequence ID" value="NZ_VDLX02000028.1"/>
</dbReference>
<evidence type="ECO:0000313" key="3">
    <source>
        <dbReference type="Proteomes" id="UP000312512"/>
    </source>
</evidence>
<accession>A0A5C4V6F0</accession>
<feature type="compositionally biased region" description="Basic and acidic residues" evidence="1">
    <location>
        <begin position="171"/>
        <end position="181"/>
    </location>
</feature>
<keyword evidence="3" id="KW-1185">Reference proteome</keyword>
<protein>
    <submittedName>
        <fullName evidence="2">Uncharacterized protein</fullName>
    </submittedName>
</protein>
<comment type="caution">
    <text evidence="2">The sequence shown here is derived from an EMBL/GenBank/DDBJ whole genome shotgun (WGS) entry which is preliminary data.</text>
</comment>